<dbReference type="SUPFAM" id="SSF55785">
    <property type="entry name" value="PYP-like sensor domain (PAS domain)"/>
    <property type="match status" value="1"/>
</dbReference>
<dbReference type="InterPro" id="IPR043128">
    <property type="entry name" value="Rev_trsase/Diguanyl_cyclase"/>
</dbReference>
<evidence type="ECO:0008006" key="6">
    <source>
        <dbReference type="Google" id="ProtNLM"/>
    </source>
</evidence>
<dbReference type="PROSITE" id="PS50887">
    <property type="entry name" value="GGDEF"/>
    <property type="match status" value="1"/>
</dbReference>
<dbReference type="PANTHER" id="PTHR46663:SF2">
    <property type="entry name" value="GGDEF DOMAIN-CONTAINING PROTEIN"/>
    <property type="match status" value="1"/>
</dbReference>
<comment type="caution">
    <text evidence="4">The sequence shown here is derived from an EMBL/GenBank/DDBJ whole genome shotgun (WGS) entry which is preliminary data.</text>
</comment>
<evidence type="ECO:0000259" key="2">
    <source>
        <dbReference type="PROSITE" id="PS50112"/>
    </source>
</evidence>
<dbReference type="PROSITE" id="PS50112">
    <property type="entry name" value="PAS"/>
    <property type="match status" value="1"/>
</dbReference>
<dbReference type="GO" id="GO:0003824">
    <property type="term" value="F:catalytic activity"/>
    <property type="evidence" value="ECO:0007669"/>
    <property type="project" value="UniProtKB-ARBA"/>
</dbReference>
<dbReference type="PANTHER" id="PTHR46663">
    <property type="entry name" value="DIGUANYLATE CYCLASE DGCT-RELATED"/>
    <property type="match status" value="1"/>
</dbReference>
<dbReference type="InterPro" id="IPR013656">
    <property type="entry name" value="PAS_4"/>
</dbReference>
<dbReference type="InterPro" id="IPR000014">
    <property type="entry name" value="PAS"/>
</dbReference>
<dbReference type="AlphaFoldDB" id="A0A235C9Y1"/>
<organism evidence="4 5">
    <name type="scientific">Oceanimonas baumannii</name>
    <dbReference type="NCBI Taxonomy" id="129578"/>
    <lineage>
        <taxon>Bacteria</taxon>
        <taxon>Pseudomonadati</taxon>
        <taxon>Pseudomonadota</taxon>
        <taxon>Gammaproteobacteria</taxon>
        <taxon>Aeromonadales</taxon>
        <taxon>Aeromonadaceae</taxon>
        <taxon>Oceanimonas</taxon>
    </lineage>
</organism>
<dbReference type="InterPro" id="IPR029787">
    <property type="entry name" value="Nucleotide_cyclase"/>
</dbReference>
<dbReference type="EMBL" id="NQJF01000016">
    <property type="protein sequence ID" value="OYD21302.1"/>
    <property type="molecule type" value="Genomic_DNA"/>
</dbReference>
<gene>
    <name evidence="4" type="ORF">B6S09_16110</name>
</gene>
<evidence type="ECO:0000256" key="1">
    <source>
        <dbReference type="ARBA" id="ARBA00001946"/>
    </source>
</evidence>
<feature type="domain" description="PAS" evidence="2">
    <location>
        <begin position="43"/>
        <end position="113"/>
    </location>
</feature>
<reference evidence="4 5" key="1">
    <citation type="submission" date="2017-08" db="EMBL/GenBank/DDBJ databases">
        <title>Draft Genome Sequence of the Marine Bacterium Oceanimonas baumannii ATCC 700832.</title>
        <authorList>
            <person name="Mcclelland W.D."/>
            <person name="Brennan M.A."/>
            <person name="Trachtenberg A.M."/>
            <person name="Maclea K.S."/>
        </authorList>
    </citation>
    <scope>NUCLEOTIDE SEQUENCE [LARGE SCALE GENOMIC DNA]</scope>
    <source>
        <strain evidence="4 5">ATCC 700832</strain>
    </source>
</reference>
<feature type="domain" description="GGDEF" evidence="3">
    <location>
        <begin position="199"/>
        <end position="338"/>
    </location>
</feature>
<dbReference type="Pfam" id="PF00990">
    <property type="entry name" value="GGDEF"/>
    <property type="match status" value="1"/>
</dbReference>
<dbReference type="InterPro" id="IPR052163">
    <property type="entry name" value="DGC-Regulatory_Protein"/>
</dbReference>
<dbReference type="Gene3D" id="3.30.70.270">
    <property type="match status" value="1"/>
</dbReference>
<dbReference type="SMART" id="SM00267">
    <property type="entry name" value="GGDEF"/>
    <property type="match status" value="1"/>
</dbReference>
<protein>
    <recommendedName>
        <fullName evidence="6">Diguanylate cyclase</fullName>
    </recommendedName>
</protein>
<sequence>MLCYNAHTFSIEASYLMLKQLWNRMLKSLMFSEHSEPSEATPAPDKLTLMLNAIPDLMFEIDADGRHYDFRALRPELLVASPEEIIGRTISEMMPREAAEALLLALKEASVKGYAKGTQVELPTSDGIHWFEVSIAKQEQVEGEEPRFIALSRDITDRKHKQLEIERLAYTDALTRLPNRILFEKRLRLTLASCEQTGLHAALLFLDLDDFKQLNDGKGHDIGDAMLAAFAKRLRASVRSQDLVARWGGDEFAVIIEALDSDRETATAQADRICRQLVSKLEAPYCLKDDTHNCHVSIGASVFNHEKGDIETLLKQADRAMYGAKEKEGSHYHFSLDST</sequence>
<dbReference type="FunFam" id="3.30.70.270:FF:000001">
    <property type="entry name" value="Diguanylate cyclase domain protein"/>
    <property type="match status" value="1"/>
</dbReference>
<evidence type="ECO:0000259" key="3">
    <source>
        <dbReference type="PROSITE" id="PS50887"/>
    </source>
</evidence>
<dbReference type="OrthoDB" id="9180959at2"/>
<dbReference type="Proteomes" id="UP000243640">
    <property type="component" value="Unassembled WGS sequence"/>
</dbReference>
<dbReference type="CDD" id="cd01949">
    <property type="entry name" value="GGDEF"/>
    <property type="match status" value="1"/>
</dbReference>
<dbReference type="InterPro" id="IPR000160">
    <property type="entry name" value="GGDEF_dom"/>
</dbReference>
<name>A0A235C9Y1_9GAMM</name>
<accession>A0A235C9Y1</accession>
<comment type="cofactor">
    <cofactor evidence="1">
        <name>Mg(2+)</name>
        <dbReference type="ChEBI" id="CHEBI:18420"/>
    </cofactor>
</comment>
<dbReference type="NCBIfam" id="TIGR00254">
    <property type="entry name" value="GGDEF"/>
    <property type="match status" value="1"/>
</dbReference>
<dbReference type="SUPFAM" id="SSF55073">
    <property type="entry name" value="Nucleotide cyclase"/>
    <property type="match status" value="1"/>
</dbReference>
<dbReference type="Pfam" id="PF08448">
    <property type="entry name" value="PAS_4"/>
    <property type="match status" value="1"/>
</dbReference>
<dbReference type="InterPro" id="IPR035965">
    <property type="entry name" value="PAS-like_dom_sf"/>
</dbReference>
<dbReference type="NCBIfam" id="TIGR00229">
    <property type="entry name" value="sensory_box"/>
    <property type="match status" value="1"/>
</dbReference>
<proteinExistence type="predicted"/>
<dbReference type="CDD" id="cd00130">
    <property type="entry name" value="PAS"/>
    <property type="match status" value="1"/>
</dbReference>
<evidence type="ECO:0000313" key="4">
    <source>
        <dbReference type="EMBL" id="OYD21302.1"/>
    </source>
</evidence>
<dbReference type="Gene3D" id="3.30.450.20">
    <property type="entry name" value="PAS domain"/>
    <property type="match status" value="1"/>
</dbReference>
<evidence type="ECO:0000313" key="5">
    <source>
        <dbReference type="Proteomes" id="UP000243640"/>
    </source>
</evidence>